<dbReference type="InterPro" id="IPR050664">
    <property type="entry name" value="Octanoyltrans_LipM/LipL"/>
</dbReference>
<evidence type="ECO:0000313" key="3">
    <source>
        <dbReference type="Proteomes" id="UP000319296"/>
    </source>
</evidence>
<dbReference type="InterPro" id="IPR004143">
    <property type="entry name" value="BPL_LPL_catalytic"/>
</dbReference>
<dbReference type="InterPro" id="IPR045864">
    <property type="entry name" value="aa-tRNA-synth_II/BPL/LPL"/>
</dbReference>
<proteinExistence type="predicted"/>
<gene>
    <name evidence="2" type="ORF">EVG15_06395</name>
</gene>
<dbReference type="PROSITE" id="PS51733">
    <property type="entry name" value="BPL_LPL_CATALYTIC"/>
    <property type="match status" value="1"/>
</dbReference>
<dbReference type="PANTHER" id="PTHR43679:SF2">
    <property type="entry name" value="OCTANOYL-[GCVH]:PROTEIN N-OCTANOYLTRANSFERASE"/>
    <property type="match status" value="1"/>
</dbReference>
<evidence type="ECO:0000313" key="2">
    <source>
        <dbReference type="EMBL" id="RZD18367.1"/>
    </source>
</evidence>
<comment type="caution">
    <text evidence="2">The sequence shown here is derived from an EMBL/GenBank/DDBJ whole genome shotgun (WGS) entry which is preliminary data.</text>
</comment>
<accession>A0A519BM64</accession>
<sequence length="514" mass="59111">MFRVIDTGIKDFSYNIAMDKAMLDLRKDNIIPDTLRFLTFNPCTLAGFHQSVFNEIRIDYCKDKNIDIGRRITGGGAIYFDETQLGWELVFSSKTLKAANFQNLTENICNAFVSGINRLGINAKFRPRNDIEVEGKKISGTGGTYDSSIFFFQGTLLLDFNPEFMVKSLKIPVEKLTSKNFDSISARITSIKKILGYIPDIKIIKSAIIGGFSEYFDIPFNYGTLTEEENNYIRQNQKYYKSDEWVYSLDNELLETKTIHDTYRCGGGIFKTFAKVDYKRNILKYIYFTGDYFVIPERAIADLESFLKDCGIDELVFKIDEFFEKYKPEFQNVSKEDFFNIINNIADKITFLKDAGIEEDELSRFMFVNGMQLSDIKSVKAILLPYCAKKKDCEFRNTDYCSICGDCETGIAYKFAKDFNLLPITIINYENLVETLNKLKDANISSYIGFCCKEFYIKRNKAFKDSGIKALLIDISSPLCYNYKKEEDAYKGIFDGETLLNANILNDLSKIINR</sequence>
<dbReference type="CDD" id="cd16443">
    <property type="entry name" value="LplA"/>
    <property type="match status" value="1"/>
</dbReference>
<feature type="domain" description="BPL/LPL catalytic" evidence="1">
    <location>
        <begin position="29"/>
        <end position="220"/>
    </location>
</feature>
<evidence type="ECO:0000259" key="1">
    <source>
        <dbReference type="PROSITE" id="PS51733"/>
    </source>
</evidence>
<dbReference type="AlphaFoldDB" id="A0A519BM64"/>
<dbReference type="SUPFAM" id="SSF55681">
    <property type="entry name" value="Class II aaRS and biotin synthetases"/>
    <property type="match status" value="1"/>
</dbReference>
<protein>
    <submittedName>
        <fullName evidence="2">DUF116 domain-containing protein</fullName>
    </submittedName>
</protein>
<name>A0A519BM64_9DELT</name>
<organism evidence="2 3">
    <name type="scientific">Candidatus Acididesulfobacter diazotrophicus</name>
    <dbReference type="NCBI Taxonomy" id="2597226"/>
    <lineage>
        <taxon>Bacteria</taxon>
        <taxon>Deltaproteobacteria</taxon>
        <taxon>Candidatus Acidulodesulfobacterales</taxon>
        <taxon>Candidatus Acididesulfobacter</taxon>
    </lineage>
</organism>
<dbReference type="Gene3D" id="3.30.930.10">
    <property type="entry name" value="Bira Bifunctional Protein, Domain 2"/>
    <property type="match status" value="1"/>
</dbReference>
<dbReference type="Pfam" id="PF01976">
    <property type="entry name" value="DUF116"/>
    <property type="match status" value="1"/>
</dbReference>
<dbReference type="Gene3D" id="3.30.390.50">
    <property type="entry name" value="CO dehydrogenase flavoprotein, C-terminal domain"/>
    <property type="match status" value="1"/>
</dbReference>
<reference evidence="2 3" key="1">
    <citation type="journal article" date="2019" name="ISME J.">
        <title>Insights into ecological role of a new deltaproteobacterial order Candidatus Acidulodesulfobacterales by metagenomics and metatranscriptomics.</title>
        <authorList>
            <person name="Tan S."/>
            <person name="Liu J."/>
            <person name="Fang Y."/>
            <person name="Hedlund B.P."/>
            <person name="Lian Z.H."/>
            <person name="Huang L.Y."/>
            <person name="Li J.T."/>
            <person name="Huang L.N."/>
            <person name="Li W.J."/>
            <person name="Jiang H.C."/>
            <person name="Dong H.L."/>
            <person name="Shu W.S."/>
        </authorList>
    </citation>
    <scope>NUCLEOTIDE SEQUENCE [LARGE SCALE GENOMIC DNA]</scope>
    <source>
        <strain evidence="2">AP1</strain>
    </source>
</reference>
<dbReference type="Proteomes" id="UP000319296">
    <property type="component" value="Unassembled WGS sequence"/>
</dbReference>
<dbReference type="EMBL" id="SGBB01000010">
    <property type="protein sequence ID" value="RZD18367.1"/>
    <property type="molecule type" value="Genomic_DNA"/>
</dbReference>
<dbReference type="InterPro" id="IPR002829">
    <property type="entry name" value="DUF116"/>
</dbReference>
<dbReference type="Pfam" id="PF21948">
    <property type="entry name" value="LplA-B_cat"/>
    <property type="match status" value="1"/>
</dbReference>
<dbReference type="PANTHER" id="PTHR43679">
    <property type="entry name" value="OCTANOYLTRANSFERASE LIPM-RELATED"/>
    <property type="match status" value="1"/>
</dbReference>